<comment type="caution">
    <text evidence="3">The sequence shown here is derived from an EMBL/GenBank/DDBJ whole genome shotgun (WGS) entry which is preliminary data.</text>
</comment>
<keyword evidence="2" id="KW-1133">Transmembrane helix</keyword>
<evidence type="ECO:0000256" key="1">
    <source>
        <dbReference type="SAM" id="MobiDB-lite"/>
    </source>
</evidence>
<name>A0ABV1K1F6_9PSEU</name>
<feature type="region of interest" description="Disordered" evidence="1">
    <location>
        <begin position="1"/>
        <end position="57"/>
    </location>
</feature>
<sequence length="177" mass="19360">MSEHDAVADLDTAAPDSGQQETPAQPSPRATVATPTANPDGEPAVEVDRPRAAWPTLPNRRQRARHAATTAATELRFVHEQPASLEQSLALARQGAWTTTQTGPLRRAAVVHVWCIQAPVLVIGALIAWAARTPGRLWTVAFLLLTVATALDQIPVVRLLIPEFLTWPYWPPFCWIN</sequence>
<keyword evidence="2" id="KW-0472">Membrane</keyword>
<organism evidence="3 4">
    <name type="scientific">Pseudonocardia tropica</name>
    <dbReference type="NCBI Taxonomy" id="681289"/>
    <lineage>
        <taxon>Bacteria</taxon>
        <taxon>Bacillati</taxon>
        <taxon>Actinomycetota</taxon>
        <taxon>Actinomycetes</taxon>
        <taxon>Pseudonocardiales</taxon>
        <taxon>Pseudonocardiaceae</taxon>
        <taxon>Pseudonocardia</taxon>
    </lineage>
</organism>
<keyword evidence="2" id="KW-0812">Transmembrane</keyword>
<feature type="transmembrane region" description="Helical" evidence="2">
    <location>
        <begin position="137"/>
        <end position="161"/>
    </location>
</feature>
<keyword evidence="4" id="KW-1185">Reference proteome</keyword>
<reference evidence="3 4" key="1">
    <citation type="submission" date="2024-03" db="EMBL/GenBank/DDBJ databases">
        <title>Draft genome sequence of Pseudonocardia tropica JCM 19149.</title>
        <authorList>
            <person name="Butdee W."/>
            <person name="Duangmal K."/>
        </authorList>
    </citation>
    <scope>NUCLEOTIDE SEQUENCE [LARGE SCALE GENOMIC DNA]</scope>
    <source>
        <strain evidence="3 4">JCM 19149</strain>
    </source>
</reference>
<dbReference type="RefSeq" id="WP_345651062.1">
    <property type="nucleotide sequence ID" value="NZ_BAABLY010000073.1"/>
</dbReference>
<proteinExistence type="predicted"/>
<feature type="transmembrane region" description="Helical" evidence="2">
    <location>
        <begin position="109"/>
        <end position="131"/>
    </location>
</feature>
<dbReference type="EMBL" id="JBEDNP010000023">
    <property type="protein sequence ID" value="MEQ3542060.1"/>
    <property type="molecule type" value="Genomic_DNA"/>
</dbReference>
<dbReference type="Proteomes" id="UP001464923">
    <property type="component" value="Unassembled WGS sequence"/>
</dbReference>
<evidence type="ECO:0000313" key="3">
    <source>
        <dbReference type="EMBL" id="MEQ3542060.1"/>
    </source>
</evidence>
<accession>A0ABV1K1F6</accession>
<evidence type="ECO:0000256" key="2">
    <source>
        <dbReference type="SAM" id="Phobius"/>
    </source>
</evidence>
<evidence type="ECO:0000313" key="4">
    <source>
        <dbReference type="Proteomes" id="UP001464923"/>
    </source>
</evidence>
<gene>
    <name evidence="3" type="ORF">WHI96_24920</name>
</gene>
<protein>
    <submittedName>
        <fullName evidence="3">Uncharacterized protein</fullName>
    </submittedName>
</protein>